<feature type="region of interest" description="Disordered" evidence="5">
    <location>
        <begin position="409"/>
        <end position="441"/>
    </location>
</feature>
<dbReference type="Pfam" id="PF10334">
    <property type="entry name" value="BRE4"/>
    <property type="match status" value="1"/>
</dbReference>
<feature type="transmembrane region" description="Helical" evidence="6">
    <location>
        <begin position="224"/>
        <end position="244"/>
    </location>
</feature>
<dbReference type="Pfam" id="PF13515">
    <property type="entry name" value="FUSC_2"/>
    <property type="match status" value="1"/>
</dbReference>
<feature type="transmembrane region" description="Helical" evidence="6">
    <location>
        <begin position="794"/>
        <end position="811"/>
    </location>
</feature>
<dbReference type="Proteomes" id="UP000053593">
    <property type="component" value="Unassembled WGS sequence"/>
</dbReference>
<reference evidence="10 11" key="1">
    <citation type="submission" date="2014-04" db="EMBL/GenBank/DDBJ databases">
        <title>Evolutionary Origins and Diversification of the Mycorrhizal Mutualists.</title>
        <authorList>
            <consortium name="DOE Joint Genome Institute"/>
            <consortium name="Mycorrhizal Genomics Consortium"/>
            <person name="Kohler A."/>
            <person name="Kuo A."/>
            <person name="Nagy L.G."/>
            <person name="Floudas D."/>
            <person name="Copeland A."/>
            <person name="Barry K.W."/>
            <person name="Cichocki N."/>
            <person name="Veneault-Fourrey C."/>
            <person name="LaButti K."/>
            <person name="Lindquist E.A."/>
            <person name="Lipzen A."/>
            <person name="Lundell T."/>
            <person name="Morin E."/>
            <person name="Murat C."/>
            <person name="Riley R."/>
            <person name="Ohm R."/>
            <person name="Sun H."/>
            <person name="Tunlid A."/>
            <person name="Henrissat B."/>
            <person name="Grigoriev I.V."/>
            <person name="Hibbett D.S."/>
            <person name="Martin F."/>
        </authorList>
    </citation>
    <scope>NUCLEOTIDE SEQUENCE [LARGE SCALE GENOMIC DNA]</scope>
    <source>
        <strain evidence="10 11">FD-317 M1</strain>
    </source>
</reference>
<evidence type="ECO:0000256" key="2">
    <source>
        <dbReference type="ARBA" id="ARBA00022692"/>
    </source>
</evidence>
<gene>
    <name evidence="10" type="ORF">GYMLUDRAFT_48792</name>
</gene>
<feature type="transmembrane region" description="Helical" evidence="6">
    <location>
        <begin position="769"/>
        <end position="787"/>
    </location>
</feature>
<feature type="domain" description="Putative ER transporter 6TM N-terminal" evidence="8">
    <location>
        <begin position="62"/>
        <end position="538"/>
    </location>
</feature>
<dbReference type="Pfam" id="PF10337">
    <property type="entry name" value="ArAE_2_N"/>
    <property type="match status" value="1"/>
</dbReference>
<dbReference type="AlphaFoldDB" id="A0A0D0BI31"/>
<evidence type="ECO:0000313" key="10">
    <source>
        <dbReference type="EMBL" id="KIK54431.1"/>
    </source>
</evidence>
<organism evidence="10 11">
    <name type="scientific">Collybiopsis luxurians FD-317 M1</name>
    <dbReference type="NCBI Taxonomy" id="944289"/>
    <lineage>
        <taxon>Eukaryota</taxon>
        <taxon>Fungi</taxon>
        <taxon>Dikarya</taxon>
        <taxon>Basidiomycota</taxon>
        <taxon>Agaricomycotina</taxon>
        <taxon>Agaricomycetes</taxon>
        <taxon>Agaricomycetidae</taxon>
        <taxon>Agaricales</taxon>
        <taxon>Marasmiineae</taxon>
        <taxon>Omphalotaceae</taxon>
        <taxon>Collybiopsis</taxon>
        <taxon>Collybiopsis luxurians</taxon>
    </lineage>
</organism>
<feature type="transmembrane region" description="Helical" evidence="6">
    <location>
        <begin position="737"/>
        <end position="757"/>
    </location>
</feature>
<dbReference type="OrthoDB" id="2274698at2759"/>
<feature type="transmembrane region" description="Helical" evidence="6">
    <location>
        <begin position="256"/>
        <end position="275"/>
    </location>
</feature>
<keyword evidence="3 6" id="KW-1133">Transmembrane helix</keyword>
<keyword evidence="11" id="KW-1185">Reference proteome</keyword>
<feature type="domain" description="DUF2421" evidence="7">
    <location>
        <begin position="943"/>
        <end position="1127"/>
    </location>
</feature>
<dbReference type="InterPro" id="IPR018823">
    <property type="entry name" value="ArAE_2_N"/>
</dbReference>
<accession>A0A0D0BI31</accession>
<feature type="domain" description="Integral membrane bound transporter" evidence="9">
    <location>
        <begin position="709"/>
        <end position="845"/>
    </location>
</feature>
<sequence length="1148" mass="126367">MNNGKDNQAGRGVENRSNIPDSAKEKSSSSSHSTSLKAKSPSAPSKGPEKPAQSISAKILARLPPWVKDNLRKPRSLKTLFRCWLASWLGFIILLPHASLNTLGTAAFFAMLCSFFIPPNLPVQLFLFLMSTLVVGLCFSWGVGVAAMRAANAARSTALLQAAQAQVQASIQHNPVFQANPSLAATAAVFNGTFLDIRSSVIYGCFLGVFAFFYGLMRAYAPKLAFTSIFATIGLDIFCTFGPLFPTAQYTLLKSFLVSIGCYTGIALITTLLVFPETMSHSALRTVCEQLERVEQVVAIQSEVMKVVYDAQGDDTKADDTKADGKMGIDELAPGKPLFMKMEGLKALMAGVMKQLSATSGMLSLEFSFGKWSSDDVKDVIDPLSSVVARSLGLQSFAKLVWRTKEIQQRGSQEEESESKAAAINQTSTMTSTSTKNSGETSNDAYLLRQITSLNKQFESSRHLGIADVMPLVDSATLELREAIVSGVSAMRKNLNNINHHRWTRHPDVDSELEKELDVAYERLRGALKEFTKDGQDATRMKLLEPFLSLLHSEMSKVEQEALPFRSLFIAFVLGTNLVSLSESILRTMDVVRETVAKRKRNRLWAPKGLRKIGNLFRVKGVGEEENGAALGEDVAGQGTADDDGFEEKGVKKLDPDSRPPTNVFQKIMNRLHRLYEWCGTPEAMFGFKYAFVSVALWVPSVATRTASFYYDQKGLWALIMAQTTLNIYAADQVFNLVVRIFGTVLGAAMGLAAWYMGNGHGTGNPYGVAASTALFALPLVFLRNFAPPQTLPGVMLCCATFALVVGYSWVDGHIVQFASPGVGWSVGWKRFTLVIIGAAAAFIMMMLPPTSVRKVVRRRNASAISGLGHLYAFLMSTWIAQDPHLDSDEESNLDQSSADEGRGEKEKSTNENGNGNTARPDTEAGAASASYSRSVPSARWINHFRGRLLGLSEELTALRQLTATATWEGSVRGKWPAEEYNALLAAEAEMLVGLAQLGNALGHLDDDWRIQFLHNTRVLNPHFITEVMAVFSIVSQSLRTGEPLHQVLPQSLVGRLLYHHYNHKYLHDVPSTLHGHHDHDSLKHYLSVETVSSLDYMYYATGIVAVFLILNSVDELHKITKRLCGEVPFRGFEDWRSRFESEHTTRL</sequence>
<dbReference type="GO" id="GO:0016020">
    <property type="term" value="C:membrane"/>
    <property type="evidence" value="ECO:0007669"/>
    <property type="project" value="UniProtKB-SubCell"/>
</dbReference>
<proteinExistence type="predicted"/>
<name>A0A0D0BI31_9AGAR</name>
<feature type="transmembrane region" description="Helical" evidence="6">
    <location>
        <begin position="831"/>
        <end position="849"/>
    </location>
</feature>
<evidence type="ECO:0000259" key="9">
    <source>
        <dbReference type="Pfam" id="PF13515"/>
    </source>
</evidence>
<evidence type="ECO:0000256" key="4">
    <source>
        <dbReference type="ARBA" id="ARBA00023136"/>
    </source>
</evidence>
<evidence type="ECO:0000259" key="8">
    <source>
        <dbReference type="Pfam" id="PF10337"/>
    </source>
</evidence>
<feature type="transmembrane region" description="Helical" evidence="6">
    <location>
        <begin position="125"/>
        <end position="147"/>
    </location>
</feature>
<feature type="compositionally biased region" description="Low complexity" evidence="5">
    <location>
        <begin position="28"/>
        <end position="51"/>
    </location>
</feature>
<evidence type="ECO:0000256" key="1">
    <source>
        <dbReference type="ARBA" id="ARBA00004141"/>
    </source>
</evidence>
<evidence type="ECO:0000256" key="3">
    <source>
        <dbReference type="ARBA" id="ARBA00022989"/>
    </source>
</evidence>
<keyword evidence="2 6" id="KW-0812">Transmembrane</keyword>
<evidence type="ECO:0000313" key="11">
    <source>
        <dbReference type="Proteomes" id="UP000053593"/>
    </source>
</evidence>
<feature type="compositionally biased region" description="Polar residues" evidence="5">
    <location>
        <begin position="911"/>
        <end position="920"/>
    </location>
</feature>
<evidence type="ECO:0000256" key="5">
    <source>
        <dbReference type="SAM" id="MobiDB-lite"/>
    </source>
</evidence>
<evidence type="ECO:0008006" key="12">
    <source>
        <dbReference type="Google" id="ProtNLM"/>
    </source>
</evidence>
<evidence type="ECO:0000256" key="6">
    <source>
        <dbReference type="SAM" id="Phobius"/>
    </source>
</evidence>
<protein>
    <recommendedName>
        <fullName evidence="12">ER transporter 6TM N-terminal domain-containing protein</fullName>
    </recommendedName>
</protein>
<feature type="compositionally biased region" description="Basic and acidic residues" evidence="5">
    <location>
        <begin position="900"/>
        <end position="910"/>
    </location>
</feature>
<dbReference type="HOGENOM" id="CLU_003918_1_0_1"/>
<dbReference type="PANTHER" id="PTHR37994:SF3">
    <property type="entry name" value="ER TRANSPORTER 6TM N-TERMINAL DOMAIN-CONTAINING PROTEIN"/>
    <property type="match status" value="1"/>
</dbReference>
<dbReference type="EMBL" id="KN834816">
    <property type="protein sequence ID" value="KIK54431.1"/>
    <property type="molecule type" value="Genomic_DNA"/>
</dbReference>
<comment type="subcellular location">
    <subcellularLocation>
        <location evidence="1">Membrane</location>
        <topology evidence="1">Multi-pass membrane protein</topology>
    </subcellularLocation>
</comment>
<dbReference type="InterPro" id="IPR018820">
    <property type="entry name" value="BRE4-related_DUF2421"/>
</dbReference>
<feature type="region of interest" description="Disordered" evidence="5">
    <location>
        <begin position="886"/>
        <end position="929"/>
    </location>
</feature>
<feature type="region of interest" description="Disordered" evidence="5">
    <location>
        <begin position="1"/>
        <end position="51"/>
    </location>
</feature>
<keyword evidence="4 6" id="KW-0472">Membrane</keyword>
<feature type="compositionally biased region" description="Low complexity" evidence="5">
    <location>
        <begin position="420"/>
        <end position="435"/>
    </location>
</feature>
<feature type="transmembrane region" description="Helical" evidence="6">
    <location>
        <begin position="200"/>
        <end position="217"/>
    </location>
</feature>
<dbReference type="PANTHER" id="PTHR37994">
    <property type="entry name" value="ARAE_2_N DOMAIN-CONTAINING PROTEIN-RELATED"/>
    <property type="match status" value="1"/>
</dbReference>
<evidence type="ECO:0000259" key="7">
    <source>
        <dbReference type="Pfam" id="PF10334"/>
    </source>
</evidence>
<dbReference type="InterPro" id="IPR049453">
    <property type="entry name" value="Memb_transporter_dom"/>
</dbReference>